<proteinExistence type="inferred from homology"/>
<dbReference type="SUPFAM" id="SSF53927">
    <property type="entry name" value="Cytidine deaminase-like"/>
    <property type="match status" value="1"/>
</dbReference>
<feature type="binding site" evidence="6">
    <location>
        <position position="86"/>
    </location>
    <ligand>
        <name>Zn(2+)</name>
        <dbReference type="ChEBI" id="CHEBI:29105"/>
        <note>catalytic</note>
    </ligand>
</feature>
<keyword evidence="3" id="KW-0378">Hydrolase</keyword>
<feature type="domain" description="CMP/dCMP-type deaminase" evidence="7">
    <location>
        <begin position="13"/>
        <end position="144"/>
    </location>
</feature>
<reference evidence="8 9" key="1">
    <citation type="submission" date="2017-09" db="EMBL/GenBank/DDBJ databases">
        <title>Depth-based differentiation of microbial function through sediment-hosted aquifers and enrichment of novel symbionts in the deep terrestrial subsurface.</title>
        <authorList>
            <person name="Probst A.J."/>
            <person name="Ladd B."/>
            <person name="Jarett J.K."/>
            <person name="Geller-Mcgrath D.E."/>
            <person name="Sieber C.M."/>
            <person name="Emerson J.B."/>
            <person name="Anantharaman K."/>
            <person name="Thomas B.C."/>
            <person name="Malmstrom R."/>
            <person name="Stieglmeier M."/>
            <person name="Klingl A."/>
            <person name="Woyke T."/>
            <person name="Ryan C.M."/>
            <person name="Banfield J.F."/>
        </authorList>
    </citation>
    <scope>NUCLEOTIDE SEQUENCE [LARGE SCALE GENOMIC DNA]</scope>
    <source>
        <strain evidence="8">CG11_big_fil_rev_8_21_14_0_20_39_10</strain>
    </source>
</reference>
<evidence type="ECO:0000313" key="8">
    <source>
        <dbReference type="EMBL" id="PIR13961.1"/>
    </source>
</evidence>
<dbReference type="GO" id="GO:0006220">
    <property type="term" value="P:pyrimidine nucleotide metabolic process"/>
    <property type="evidence" value="ECO:0007669"/>
    <property type="project" value="InterPro"/>
</dbReference>
<dbReference type="PROSITE" id="PS00903">
    <property type="entry name" value="CYT_DCMP_DEAMINASES_1"/>
    <property type="match status" value="1"/>
</dbReference>
<protein>
    <submittedName>
        <fullName evidence="8">Cytidine deaminase</fullName>
    </submittedName>
</protein>
<evidence type="ECO:0000256" key="6">
    <source>
        <dbReference type="PIRSR" id="PIRSR006019-2"/>
    </source>
</evidence>
<comment type="cofactor">
    <cofactor evidence="6">
        <name>Zn(2+)</name>
        <dbReference type="ChEBI" id="CHEBI:29105"/>
    </cofactor>
</comment>
<evidence type="ECO:0000256" key="2">
    <source>
        <dbReference type="ARBA" id="ARBA00022723"/>
    </source>
</evidence>
<comment type="caution">
    <text evidence="8">The sequence shown here is derived from an EMBL/GenBank/DDBJ whole genome shotgun (WGS) entry which is preliminary data.</text>
</comment>
<organism evidence="8 9">
    <name type="scientific">Candidatus Falkowbacteria bacterium CG11_big_fil_rev_8_21_14_0_20_39_10</name>
    <dbReference type="NCBI Taxonomy" id="1974570"/>
    <lineage>
        <taxon>Bacteria</taxon>
        <taxon>Candidatus Falkowiibacteriota</taxon>
    </lineage>
</organism>
<evidence type="ECO:0000313" key="9">
    <source>
        <dbReference type="Proteomes" id="UP000230869"/>
    </source>
</evidence>
<dbReference type="AlphaFoldDB" id="A0A2M6KA95"/>
<evidence type="ECO:0000256" key="4">
    <source>
        <dbReference type="ARBA" id="ARBA00022833"/>
    </source>
</evidence>
<dbReference type="InterPro" id="IPR016473">
    <property type="entry name" value="dCMP_deaminase"/>
</dbReference>
<dbReference type="GO" id="GO:0008270">
    <property type="term" value="F:zinc ion binding"/>
    <property type="evidence" value="ECO:0007669"/>
    <property type="project" value="InterPro"/>
</dbReference>
<dbReference type="PROSITE" id="PS51747">
    <property type="entry name" value="CYT_DCMP_DEAMINASES_2"/>
    <property type="match status" value="1"/>
</dbReference>
<keyword evidence="2 6" id="KW-0479">Metal-binding</keyword>
<feature type="binding site" evidence="6">
    <location>
        <position position="116"/>
    </location>
    <ligand>
        <name>Zn(2+)</name>
        <dbReference type="ChEBI" id="CHEBI:29105"/>
        <note>catalytic</note>
    </ligand>
</feature>
<dbReference type="PANTHER" id="PTHR11086">
    <property type="entry name" value="DEOXYCYTIDYLATE DEAMINASE-RELATED"/>
    <property type="match status" value="1"/>
</dbReference>
<comment type="similarity">
    <text evidence="1">Belongs to the cytidine and deoxycytidylate deaminase family.</text>
</comment>
<feature type="active site" description="Proton donor" evidence="5">
    <location>
        <position position="88"/>
    </location>
</feature>
<gene>
    <name evidence="8" type="ORF">COV49_00470</name>
</gene>
<evidence type="ECO:0000256" key="5">
    <source>
        <dbReference type="PIRSR" id="PIRSR006019-1"/>
    </source>
</evidence>
<evidence type="ECO:0000259" key="7">
    <source>
        <dbReference type="PROSITE" id="PS51747"/>
    </source>
</evidence>
<keyword evidence="4 6" id="KW-0862">Zinc</keyword>
<sequence>MSILKNPKTTRLSWDEMFMNLAILSSKRAACRYHEVGAVFVDENKRVVSLGYNGPTEGDVHCLEVGCAKIDGDPKTGKMERCRGAHAEINGIINAQDTRRLRGATAYCTVLPCYDCFKALNNAGIKELVYHEIYKRIQTGGEKFEEENEIWNLAKKRGIKIRQYKGKVYCQV</sequence>
<evidence type="ECO:0000256" key="1">
    <source>
        <dbReference type="ARBA" id="ARBA00006576"/>
    </source>
</evidence>
<feature type="binding site" evidence="6">
    <location>
        <position position="113"/>
    </location>
    <ligand>
        <name>Zn(2+)</name>
        <dbReference type="ChEBI" id="CHEBI:29105"/>
        <note>catalytic</note>
    </ligand>
</feature>
<dbReference type="Pfam" id="PF00383">
    <property type="entry name" value="dCMP_cyt_deam_1"/>
    <property type="match status" value="1"/>
</dbReference>
<dbReference type="GO" id="GO:0005737">
    <property type="term" value="C:cytoplasm"/>
    <property type="evidence" value="ECO:0007669"/>
    <property type="project" value="TreeGrafter"/>
</dbReference>
<accession>A0A2M6KA95</accession>
<dbReference type="Proteomes" id="UP000230869">
    <property type="component" value="Unassembled WGS sequence"/>
</dbReference>
<dbReference type="InterPro" id="IPR015517">
    <property type="entry name" value="dCMP_deaminase-rel"/>
</dbReference>
<evidence type="ECO:0000256" key="3">
    <source>
        <dbReference type="ARBA" id="ARBA00022801"/>
    </source>
</evidence>
<dbReference type="EMBL" id="PCWW01000009">
    <property type="protein sequence ID" value="PIR13961.1"/>
    <property type="molecule type" value="Genomic_DNA"/>
</dbReference>
<dbReference type="Gene3D" id="3.40.140.10">
    <property type="entry name" value="Cytidine Deaminase, domain 2"/>
    <property type="match status" value="1"/>
</dbReference>
<dbReference type="GO" id="GO:0004132">
    <property type="term" value="F:dCMP deaminase activity"/>
    <property type="evidence" value="ECO:0007669"/>
    <property type="project" value="InterPro"/>
</dbReference>
<dbReference type="InterPro" id="IPR016193">
    <property type="entry name" value="Cytidine_deaminase-like"/>
</dbReference>
<dbReference type="InterPro" id="IPR016192">
    <property type="entry name" value="APOBEC/CMP_deaminase_Zn-bd"/>
</dbReference>
<dbReference type="InterPro" id="IPR002125">
    <property type="entry name" value="CMP_dCMP_dom"/>
</dbReference>
<dbReference type="PIRSF" id="PIRSF006019">
    <property type="entry name" value="dCMP_deaminase"/>
    <property type="match status" value="1"/>
</dbReference>
<name>A0A2M6KA95_9BACT</name>
<dbReference type="PANTHER" id="PTHR11086:SF18">
    <property type="entry name" value="DEOXYCYTIDYLATE DEAMINASE"/>
    <property type="match status" value="1"/>
</dbReference>